<gene>
    <name evidence="2" type="ORF">BaRGS_00029421</name>
</gene>
<name>A0ABD0JWN2_9CAEN</name>
<sequence length="341" mass="36364">MNPYSELDRVRGSVEELALKKQLPLRQQADKPILKYDTTLTKPVQLYTQPDAASQRHDGRTPQPPLASSHASTIPSANSTVTQNGTAKIAPTSGVTVTQNHRKSRGSSIRRLQSSPANGVDNPYSRPLSAREVIQDVQMAQRTRRMASNTGGVSGLMGHSHIASTLINQVIDPGAAALQLNSFMRPQGMFFLEQTPMIGSSPQKKAFRVACGGGDSNAVLGNMGGMEKDLAAPHQHTIEDHPKKQNVSHAVASAKSIIPPAVPDDSAASSRIKHKHGGSDSSSRSTAVRNPNYTPNKPYCEVSEPLTKDASCNTPTPNTMDPAGPLPATGSLTRKPTTSCR</sequence>
<feature type="compositionally biased region" description="Polar residues" evidence="1">
    <location>
        <begin position="69"/>
        <end position="86"/>
    </location>
</feature>
<feature type="region of interest" description="Disordered" evidence="1">
    <location>
        <begin position="47"/>
        <end position="126"/>
    </location>
</feature>
<feature type="region of interest" description="Disordered" evidence="1">
    <location>
        <begin position="257"/>
        <end position="341"/>
    </location>
</feature>
<feature type="compositionally biased region" description="Polar residues" evidence="1">
    <location>
        <begin position="279"/>
        <end position="295"/>
    </location>
</feature>
<feature type="compositionally biased region" description="Polar residues" evidence="1">
    <location>
        <begin position="330"/>
        <end position="341"/>
    </location>
</feature>
<proteinExistence type="predicted"/>
<keyword evidence="3" id="KW-1185">Reference proteome</keyword>
<dbReference type="Proteomes" id="UP001519460">
    <property type="component" value="Unassembled WGS sequence"/>
</dbReference>
<evidence type="ECO:0000256" key="1">
    <source>
        <dbReference type="SAM" id="MobiDB-lite"/>
    </source>
</evidence>
<accession>A0ABD0JWN2</accession>
<evidence type="ECO:0000313" key="3">
    <source>
        <dbReference type="Proteomes" id="UP001519460"/>
    </source>
</evidence>
<dbReference type="EMBL" id="JACVVK020000305">
    <property type="protein sequence ID" value="KAK7479343.1"/>
    <property type="molecule type" value="Genomic_DNA"/>
</dbReference>
<feature type="compositionally biased region" description="Polar residues" evidence="1">
    <location>
        <begin position="106"/>
        <end position="117"/>
    </location>
</feature>
<feature type="compositionally biased region" description="Polar residues" evidence="1">
    <location>
        <begin position="310"/>
        <end position="319"/>
    </location>
</feature>
<reference evidence="2 3" key="1">
    <citation type="journal article" date="2023" name="Sci. Data">
        <title>Genome assembly of the Korean intertidal mud-creeper Batillaria attramentaria.</title>
        <authorList>
            <person name="Patra A.K."/>
            <person name="Ho P.T."/>
            <person name="Jun S."/>
            <person name="Lee S.J."/>
            <person name="Kim Y."/>
            <person name="Won Y.J."/>
        </authorList>
    </citation>
    <scope>NUCLEOTIDE SEQUENCE [LARGE SCALE GENOMIC DNA]</scope>
    <source>
        <strain evidence="2">Wonlab-2016</strain>
    </source>
</reference>
<dbReference type="AlphaFoldDB" id="A0ABD0JWN2"/>
<organism evidence="2 3">
    <name type="scientific">Batillaria attramentaria</name>
    <dbReference type="NCBI Taxonomy" id="370345"/>
    <lineage>
        <taxon>Eukaryota</taxon>
        <taxon>Metazoa</taxon>
        <taxon>Spiralia</taxon>
        <taxon>Lophotrochozoa</taxon>
        <taxon>Mollusca</taxon>
        <taxon>Gastropoda</taxon>
        <taxon>Caenogastropoda</taxon>
        <taxon>Sorbeoconcha</taxon>
        <taxon>Cerithioidea</taxon>
        <taxon>Batillariidae</taxon>
        <taxon>Batillaria</taxon>
    </lineage>
</organism>
<evidence type="ECO:0000313" key="2">
    <source>
        <dbReference type="EMBL" id="KAK7479343.1"/>
    </source>
</evidence>
<comment type="caution">
    <text evidence="2">The sequence shown here is derived from an EMBL/GenBank/DDBJ whole genome shotgun (WGS) entry which is preliminary data.</text>
</comment>
<protein>
    <submittedName>
        <fullName evidence="2">Uncharacterized protein</fullName>
    </submittedName>
</protein>